<dbReference type="Gene3D" id="3.30.420.10">
    <property type="entry name" value="Ribonuclease H-like superfamily/Ribonuclease H"/>
    <property type="match status" value="1"/>
</dbReference>
<dbReference type="EMBL" id="MRZV01000515">
    <property type="protein sequence ID" value="PIK48574.1"/>
    <property type="molecule type" value="Genomic_DNA"/>
</dbReference>
<dbReference type="Pfam" id="PF22938">
    <property type="entry name" value="Integrase_p58_C"/>
    <property type="match status" value="1"/>
</dbReference>
<reference evidence="2 3" key="1">
    <citation type="journal article" date="2017" name="PLoS Biol.">
        <title>The sea cucumber genome provides insights into morphological evolution and visceral regeneration.</title>
        <authorList>
            <person name="Zhang X."/>
            <person name="Sun L."/>
            <person name="Yuan J."/>
            <person name="Sun Y."/>
            <person name="Gao Y."/>
            <person name="Zhang L."/>
            <person name="Li S."/>
            <person name="Dai H."/>
            <person name="Hamel J.F."/>
            <person name="Liu C."/>
            <person name="Yu Y."/>
            <person name="Liu S."/>
            <person name="Lin W."/>
            <person name="Guo K."/>
            <person name="Jin S."/>
            <person name="Xu P."/>
            <person name="Storey K.B."/>
            <person name="Huan P."/>
            <person name="Zhang T."/>
            <person name="Zhou Y."/>
            <person name="Zhang J."/>
            <person name="Lin C."/>
            <person name="Li X."/>
            <person name="Xing L."/>
            <person name="Huo D."/>
            <person name="Sun M."/>
            <person name="Wang L."/>
            <person name="Mercier A."/>
            <person name="Li F."/>
            <person name="Yang H."/>
            <person name="Xiang J."/>
        </authorList>
    </citation>
    <scope>NUCLEOTIDE SEQUENCE [LARGE SCALE GENOMIC DNA]</scope>
    <source>
        <strain evidence="2">Shaxun</strain>
        <tissue evidence="2">Muscle</tissue>
    </source>
</reference>
<dbReference type="PROSITE" id="PS50994">
    <property type="entry name" value="INTEGRASE"/>
    <property type="match status" value="1"/>
</dbReference>
<dbReference type="GO" id="GO:0015074">
    <property type="term" value="P:DNA integration"/>
    <property type="evidence" value="ECO:0007669"/>
    <property type="project" value="InterPro"/>
</dbReference>
<dbReference type="PANTHER" id="PTHR37984:SF15">
    <property type="entry name" value="INTEGRASE CATALYTIC DOMAIN-CONTAINING PROTEIN"/>
    <property type="match status" value="1"/>
</dbReference>
<protein>
    <submittedName>
        <fullName evidence="2">Retrovirus-related Pol polyprotein from transposon</fullName>
    </submittedName>
</protein>
<dbReference type="PANTHER" id="PTHR37984">
    <property type="entry name" value="PROTEIN CBG26694"/>
    <property type="match status" value="1"/>
</dbReference>
<dbReference type="InterPro" id="IPR012337">
    <property type="entry name" value="RNaseH-like_sf"/>
</dbReference>
<dbReference type="InterPro" id="IPR054465">
    <property type="entry name" value="Integrase_p58-like_C"/>
</dbReference>
<dbReference type="Gene3D" id="1.10.340.70">
    <property type="match status" value="1"/>
</dbReference>
<dbReference type="InterPro" id="IPR001584">
    <property type="entry name" value="Integrase_cat-core"/>
</dbReference>
<organism evidence="2 3">
    <name type="scientific">Stichopus japonicus</name>
    <name type="common">Sea cucumber</name>
    <dbReference type="NCBI Taxonomy" id="307972"/>
    <lineage>
        <taxon>Eukaryota</taxon>
        <taxon>Metazoa</taxon>
        <taxon>Echinodermata</taxon>
        <taxon>Eleutherozoa</taxon>
        <taxon>Echinozoa</taxon>
        <taxon>Holothuroidea</taxon>
        <taxon>Aspidochirotacea</taxon>
        <taxon>Aspidochirotida</taxon>
        <taxon>Stichopodidae</taxon>
        <taxon>Apostichopus</taxon>
    </lineage>
</organism>
<gene>
    <name evidence="2" type="ORF">BSL78_14562</name>
</gene>
<feature type="domain" description="Integrase catalytic" evidence="1">
    <location>
        <begin position="72"/>
        <end position="182"/>
    </location>
</feature>
<dbReference type="InterPro" id="IPR036397">
    <property type="entry name" value="RNaseH_sf"/>
</dbReference>
<dbReference type="InterPro" id="IPR050951">
    <property type="entry name" value="Retrovirus_Pol_polyprotein"/>
</dbReference>
<sequence>MPQVLREDVLYELHNSPTGGHLGQKKTRGKVLARCYWFGMKRDVENWCRKCELCARRKPPNPQSSGADKVVKIGEPLQRVAIDVLGPLPETYNGNKYIIVIADYFTRWTEAYPVPNQEAATVASVVAEQFVARFGVPHIIHTDQGSNFESNLFKELCKLLGIEKTRTTAYRPQSDGLVERFNPRRKPRGIPESTNAGRETTLPLELMIGQPVSTVVASTTSEYVMTFAQRCEKAFRIARDHNTLGQKRQKRYYDARIGKVTSSYSVQDKVWVAVHAKKKGRSPKLQLRWNGPFVITHKLSDCLYRIRHIDSAKLKVVHVDRLKKYVTPDELNQMTVTPEHTTVEPATEIAPDKHITDMGHEEVLEEELEDVR</sequence>
<comment type="caution">
    <text evidence="2">The sequence shown here is derived from an EMBL/GenBank/DDBJ whole genome shotgun (WGS) entry which is preliminary data.</text>
</comment>
<dbReference type="Pfam" id="PF17921">
    <property type="entry name" value="Integrase_H2C2"/>
    <property type="match status" value="1"/>
</dbReference>
<dbReference type="GO" id="GO:0003676">
    <property type="term" value="F:nucleic acid binding"/>
    <property type="evidence" value="ECO:0007669"/>
    <property type="project" value="InterPro"/>
</dbReference>
<keyword evidence="3" id="KW-1185">Reference proteome</keyword>
<dbReference type="Pfam" id="PF00665">
    <property type="entry name" value="rve"/>
    <property type="match status" value="1"/>
</dbReference>
<dbReference type="OrthoDB" id="6752380at2759"/>
<name>A0A2G8KKP1_STIJA</name>
<dbReference type="FunFam" id="1.10.340.70:FF:000001">
    <property type="entry name" value="Retrovirus-related Pol polyprotein from transposon gypsy-like Protein"/>
    <property type="match status" value="1"/>
</dbReference>
<accession>A0A2G8KKP1</accession>
<dbReference type="InterPro" id="IPR041588">
    <property type="entry name" value="Integrase_H2C2"/>
</dbReference>
<evidence type="ECO:0000259" key="1">
    <source>
        <dbReference type="PROSITE" id="PS50994"/>
    </source>
</evidence>
<proteinExistence type="predicted"/>
<evidence type="ECO:0000313" key="3">
    <source>
        <dbReference type="Proteomes" id="UP000230750"/>
    </source>
</evidence>
<dbReference type="Proteomes" id="UP000230750">
    <property type="component" value="Unassembled WGS sequence"/>
</dbReference>
<evidence type="ECO:0000313" key="2">
    <source>
        <dbReference type="EMBL" id="PIK48574.1"/>
    </source>
</evidence>
<dbReference type="FunFam" id="3.30.420.10:FF:000032">
    <property type="entry name" value="Retrovirus-related Pol polyprotein from transposon 297-like Protein"/>
    <property type="match status" value="1"/>
</dbReference>
<dbReference type="AlphaFoldDB" id="A0A2G8KKP1"/>
<dbReference type="SUPFAM" id="SSF53098">
    <property type="entry name" value="Ribonuclease H-like"/>
    <property type="match status" value="1"/>
</dbReference>
<dbReference type="STRING" id="307972.A0A2G8KKP1"/>